<reference evidence="1" key="2">
    <citation type="journal article" date="2022" name="Microbiol. Resour. Announc.">
        <title>Metagenome Sequencing to Explore Phylogenomics of Terrestrial Cyanobacteria.</title>
        <authorList>
            <person name="Ward R.D."/>
            <person name="Stajich J.E."/>
            <person name="Johansen J.R."/>
            <person name="Huntemann M."/>
            <person name="Clum A."/>
            <person name="Foster B."/>
            <person name="Foster B."/>
            <person name="Roux S."/>
            <person name="Palaniappan K."/>
            <person name="Varghese N."/>
            <person name="Mukherjee S."/>
            <person name="Reddy T.B.K."/>
            <person name="Daum C."/>
            <person name="Copeland A."/>
            <person name="Chen I.A."/>
            <person name="Ivanova N.N."/>
            <person name="Kyrpides N.C."/>
            <person name="Shapiro N."/>
            <person name="Eloe-Fadrosh E.A."/>
            <person name="Pietrasiak N."/>
        </authorList>
    </citation>
    <scope>NUCLEOTIDE SEQUENCE</scope>
    <source>
        <strain evidence="1">GSE-NOS-MK-12-04C</strain>
    </source>
</reference>
<organism evidence="1 2">
    <name type="scientific">Cyanomargarita calcarea GSE-NOS-MK-12-04C</name>
    <dbReference type="NCBI Taxonomy" id="2839659"/>
    <lineage>
        <taxon>Bacteria</taxon>
        <taxon>Bacillati</taxon>
        <taxon>Cyanobacteriota</taxon>
        <taxon>Cyanophyceae</taxon>
        <taxon>Nostocales</taxon>
        <taxon>Cyanomargaritaceae</taxon>
        <taxon>Cyanomargarita</taxon>
    </lineage>
</organism>
<sequence length="80" mass="9358">MNVQLVNSLVEVVLNLSPEDQKLFQEKLSNKHSILRATKPLTSEERLLLWQEWIDTAPKSYANLSDEAMRRENIYDDEVL</sequence>
<evidence type="ECO:0000313" key="1">
    <source>
        <dbReference type="EMBL" id="MBW4670091.1"/>
    </source>
</evidence>
<comment type="caution">
    <text evidence="1">The sequence shown here is derived from an EMBL/GenBank/DDBJ whole genome shotgun (WGS) entry which is preliminary data.</text>
</comment>
<dbReference type="AlphaFoldDB" id="A0A951UUY3"/>
<reference evidence="1" key="1">
    <citation type="submission" date="2021-05" db="EMBL/GenBank/DDBJ databases">
        <authorList>
            <person name="Pietrasiak N."/>
            <person name="Ward R."/>
            <person name="Stajich J.E."/>
            <person name="Kurbessoian T."/>
        </authorList>
    </citation>
    <scope>NUCLEOTIDE SEQUENCE</scope>
    <source>
        <strain evidence="1">GSE-NOS-MK-12-04C</strain>
    </source>
</reference>
<accession>A0A951UUY3</accession>
<name>A0A951UUY3_9CYAN</name>
<evidence type="ECO:0000313" key="2">
    <source>
        <dbReference type="Proteomes" id="UP000729701"/>
    </source>
</evidence>
<dbReference type="Proteomes" id="UP000729701">
    <property type="component" value="Unassembled WGS sequence"/>
</dbReference>
<dbReference type="EMBL" id="JAHHGZ010000027">
    <property type="protein sequence ID" value="MBW4670091.1"/>
    <property type="molecule type" value="Genomic_DNA"/>
</dbReference>
<proteinExistence type="predicted"/>
<protein>
    <submittedName>
        <fullName evidence="1">Uncharacterized protein</fullName>
    </submittedName>
</protein>
<gene>
    <name evidence="1" type="ORF">KME60_22435</name>
</gene>